<reference evidence="7 8" key="1">
    <citation type="journal article" date="2014" name="Genome Announc.">
        <title>Draft Genome Sequence of Amycolatopsis lurida NRRL 2430, Producer of the Glycopeptide Family Antibiotic Ristocetin.</title>
        <authorList>
            <person name="Kwun M.J."/>
            <person name="Hong H.J."/>
        </authorList>
    </citation>
    <scope>NUCLEOTIDE SEQUENCE [LARGE SCALE GENOMIC DNA]</scope>
    <source>
        <strain evidence="7 8">NRRL 2430</strain>
    </source>
</reference>
<evidence type="ECO:0000259" key="5">
    <source>
        <dbReference type="Pfam" id="PF06722"/>
    </source>
</evidence>
<keyword evidence="8" id="KW-1185">Reference proteome</keyword>
<feature type="chain" id="PRO_5015169691" evidence="4">
    <location>
        <begin position="22"/>
        <end position="457"/>
    </location>
</feature>
<dbReference type="GO" id="GO:0016758">
    <property type="term" value="F:hexosyltransferase activity"/>
    <property type="evidence" value="ECO:0007669"/>
    <property type="project" value="UniProtKB-ARBA"/>
</dbReference>
<evidence type="ECO:0000256" key="3">
    <source>
        <dbReference type="ARBA" id="ARBA00022679"/>
    </source>
</evidence>
<dbReference type="PANTHER" id="PTHR48050:SF13">
    <property type="entry name" value="STEROL 3-BETA-GLUCOSYLTRANSFERASE UGT80A2"/>
    <property type="match status" value="1"/>
</dbReference>
<organism evidence="7 8">
    <name type="scientific">Amycolatopsis lurida NRRL 2430</name>
    <dbReference type="NCBI Taxonomy" id="1460371"/>
    <lineage>
        <taxon>Bacteria</taxon>
        <taxon>Bacillati</taxon>
        <taxon>Actinomycetota</taxon>
        <taxon>Actinomycetes</taxon>
        <taxon>Pseudonocardiales</taxon>
        <taxon>Pseudonocardiaceae</taxon>
        <taxon>Amycolatopsis</taxon>
    </lineage>
</organism>
<evidence type="ECO:0000313" key="8">
    <source>
        <dbReference type="Proteomes" id="UP000256220"/>
    </source>
</evidence>
<dbReference type="InterPro" id="IPR010610">
    <property type="entry name" value="EryCIII-like_C"/>
</dbReference>
<feature type="domain" description="Erythromycin biosynthesis protein CIII-like C-terminal" evidence="5">
    <location>
        <begin position="388"/>
        <end position="451"/>
    </location>
</feature>
<dbReference type="Pfam" id="PF06722">
    <property type="entry name" value="EryCIII-like_C"/>
    <property type="match status" value="2"/>
</dbReference>
<dbReference type="GO" id="GO:0017000">
    <property type="term" value="P:antibiotic biosynthetic process"/>
    <property type="evidence" value="ECO:0007669"/>
    <property type="project" value="UniProtKB-ARBA"/>
</dbReference>
<feature type="domain" description="Erythromycin biosynthesis protein CIII-like N-terminal" evidence="6">
    <location>
        <begin position="22"/>
        <end position="268"/>
    </location>
</feature>
<dbReference type="SUPFAM" id="SSF53756">
    <property type="entry name" value="UDP-Glycosyltransferase/glycogen phosphorylase"/>
    <property type="match status" value="1"/>
</dbReference>
<name>A0A2P2FF70_AMYLU</name>
<dbReference type="CDD" id="cd03784">
    <property type="entry name" value="GT1_Gtf-like"/>
    <property type="match status" value="1"/>
</dbReference>
<sequence>MRVMFCVFPAPAHFLPLVSYAWALQAAGHEVRIAAPSGQDTGITSVDFDRVVTATGLIPAVCGEPEPLAVHDRGHPGWLDLLPTEAETARFSKVLDLDAAGLHVWEMFHCFQVLAARDYHPPKPRQDVLALVDFAVEWRPDLVLWDPWLPGGAVAARVSGAAHARVLNAPDYSGFVLDRIARRRAEGVDVPEDPLTATVRPLAEHFGLTLDEELLLGQWTVDPFPDGLRLPSRVPSVSVRNVPFNGAAPAPDWLHTPSDRPRIGLSLGVSVRKFMKGDWGRTAKLLDAVADLDVDVIATLDKNQLADRPAGVPSNVRTVDYIPLNQLLPTCAALIHHGSTGTFASATAFGVPQLICDTDEPVRCYGKPTEDGIEWRFDCQKQLTATETAEVVTRHGAGFRIDHQKQSAEEIRDRVRRVLEEPSHAEGAAALRRGWLATPGPTEIVGVLERLTAENRA</sequence>
<dbReference type="InterPro" id="IPR002213">
    <property type="entry name" value="UDP_glucos_trans"/>
</dbReference>
<keyword evidence="2" id="KW-0328">Glycosyltransferase</keyword>
<dbReference type="GO" id="GO:0008194">
    <property type="term" value="F:UDP-glycosyltransferase activity"/>
    <property type="evidence" value="ECO:0007669"/>
    <property type="project" value="InterPro"/>
</dbReference>
<feature type="domain" description="Erythromycin biosynthesis protein CIII-like C-terminal" evidence="5">
    <location>
        <begin position="284"/>
        <end position="357"/>
    </location>
</feature>
<evidence type="ECO:0000256" key="2">
    <source>
        <dbReference type="ARBA" id="ARBA00022676"/>
    </source>
</evidence>
<keyword evidence="4" id="KW-0732">Signal</keyword>
<evidence type="ECO:0000256" key="4">
    <source>
        <dbReference type="SAM" id="SignalP"/>
    </source>
</evidence>
<dbReference type="PANTHER" id="PTHR48050">
    <property type="entry name" value="STEROL 3-BETA-GLUCOSYLTRANSFERASE"/>
    <property type="match status" value="1"/>
</dbReference>
<accession>A0A2P2FF70</accession>
<feature type="signal peptide" evidence="4">
    <location>
        <begin position="1"/>
        <end position="21"/>
    </location>
</feature>
<dbReference type="Pfam" id="PF21036">
    <property type="entry name" value="EryCIII-like_N"/>
    <property type="match status" value="1"/>
</dbReference>
<protein>
    <submittedName>
        <fullName evidence="7">Uncharacterized protein</fullName>
    </submittedName>
</protein>
<proteinExistence type="inferred from homology"/>
<dbReference type="EMBL" id="JFBM01000072">
    <property type="protein sequence ID" value="KFU75372.1"/>
    <property type="molecule type" value="Genomic_DNA"/>
</dbReference>
<evidence type="ECO:0000313" key="7">
    <source>
        <dbReference type="EMBL" id="KFU75372.1"/>
    </source>
</evidence>
<dbReference type="InterPro" id="IPR048284">
    <property type="entry name" value="EryCIII-like_N"/>
</dbReference>
<dbReference type="AlphaFoldDB" id="A0A2P2FF70"/>
<comment type="caution">
    <text evidence="7">The sequence shown here is derived from an EMBL/GenBank/DDBJ whole genome shotgun (WGS) entry which is preliminary data.</text>
</comment>
<evidence type="ECO:0000256" key="1">
    <source>
        <dbReference type="ARBA" id="ARBA00006962"/>
    </source>
</evidence>
<gene>
    <name evidence="7" type="ORF">BB31_41815</name>
</gene>
<dbReference type="Gene3D" id="3.40.50.2000">
    <property type="entry name" value="Glycogen Phosphorylase B"/>
    <property type="match status" value="2"/>
</dbReference>
<keyword evidence="3" id="KW-0808">Transferase</keyword>
<evidence type="ECO:0000259" key="6">
    <source>
        <dbReference type="Pfam" id="PF21036"/>
    </source>
</evidence>
<dbReference type="Proteomes" id="UP000256220">
    <property type="component" value="Unassembled WGS sequence"/>
</dbReference>
<comment type="similarity">
    <text evidence="1">Belongs to the glycosyltransferase 28 family.</text>
</comment>
<dbReference type="InterPro" id="IPR050426">
    <property type="entry name" value="Glycosyltransferase_28"/>
</dbReference>